<dbReference type="InterPro" id="IPR052164">
    <property type="entry name" value="Anthracycline_SecMetBiosynth"/>
</dbReference>
<evidence type="ECO:0000259" key="1">
    <source>
        <dbReference type="PROSITE" id="PS51819"/>
    </source>
</evidence>
<feature type="domain" description="VOC" evidence="1">
    <location>
        <begin position="3"/>
        <end position="115"/>
    </location>
</feature>
<dbReference type="PANTHER" id="PTHR33993:SF14">
    <property type="entry name" value="GB|AAF24581.1"/>
    <property type="match status" value="1"/>
</dbReference>
<organism evidence="2 3">
    <name type="scientific">Nesterenkonia xinjiangensis</name>
    <dbReference type="NCBI Taxonomy" id="225327"/>
    <lineage>
        <taxon>Bacteria</taxon>
        <taxon>Bacillati</taxon>
        <taxon>Actinomycetota</taxon>
        <taxon>Actinomycetes</taxon>
        <taxon>Micrococcales</taxon>
        <taxon>Micrococcaceae</taxon>
        <taxon>Nesterenkonia</taxon>
    </lineage>
</organism>
<proteinExistence type="predicted"/>
<dbReference type="EMBL" id="JACCFY010000001">
    <property type="protein sequence ID" value="NYJ77750.1"/>
    <property type="molecule type" value="Genomic_DNA"/>
</dbReference>
<dbReference type="AlphaFoldDB" id="A0A7Z0K9Z3"/>
<evidence type="ECO:0000313" key="3">
    <source>
        <dbReference type="Proteomes" id="UP000535437"/>
    </source>
</evidence>
<dbReference type="PANTHER" id="PTHR33993">
    <property type="entry name" value="GLYOXALASE-RELATED"/>
    <property type="match status" value="1"/>
</dbReference>
<comment type="caution">
    <text evidence="2">The sequence shown here is derived from an EMBL/GenBank/DDBJ whole genome shotgun (WGS) entry which is preliminary data.</text>
</comment>
<evidence type="ECO:0000313" key="2">
    <source>
        <dbReference type="EMBL" id="NYJ77750.1"/>
    </source>
</evidence>
<dbReference type="InterPro" id="IPR004360">
    <property type="entry name" value="Glyas_Fos-R_dOase_dom"/>
</dbReference>
<dbReference type="InterPro" id="IPR029068">
    <property type="entry name" value="Glyas_Bleomycin-R_OHBP_Dase"/>
</dbReference>
<name>A0A7Z0K9Z3_9MICC</name>
<accession>A0A7Z0K9Z3</accession>
<keyword evidence="3" id="KW-1185">Reference proteome</keyword>
<gene>
    <name evidence="2" type="ORF">HNR09_001161</name>
</gene>
<dbReference type="InterPro" id="IPR037523">
    <property type="entry name" value="VOC_core"/>
</dbReference>
<dbReference type="PROSITE" id="PS51819">
    <property type="entry name" value="VOC"/>
    <property type="match status" value="1"/>
</dbReference>
<sequence length="116" mass="11959">MGHIIHVELTSAAPQATADFYARAFGWRTTASPFIPDYLTAETGDGSGIDAAIMSSDYQSQHTIMWIEVEDIDAALAAVTEAGGAAAGEVHDLPGVGRVGYASDPAGVVIGLKQPA</sequence>
<dbReference type="Proteomes" id="UP000535437">
    <property type="component" value="Unassembled WGS sequence"/>
</dbReference>
<dbReference type="Gene3D" id="3.10.180.10">
    <property type="entry name" value="2,3-Dihydroxybiphenyl 1,2-Dioxygenase, domain 1"/>
    <property type="match status" value="1"/>
</dbReference>
<protein>
    <recommendedName>
        <fullName evidence="1">VOC domain-containing protein</fullName>
    </recommendedName>
</protein>
<dbReference type="RefSeq" id="WP_179541192.1">
    <property type="nucleotide sequence ID" value="NZ_BAAALL010000002.1"/>
</dbReference>
<reference evidence="2 3" key="1">
    <citation type="submission" date="2020-07" db="EMBL/GenBank/DDBJ databases">
        <title>Sequencing the genomes of 1000 actinobacteria strains.</title>
        <authorList>
            <person name="Klenk H.-P."/>
        </authorList>
    </citation>
    <scope>NUCLEOTIDE SEQUENCE [LARGE SCALE GENOMIC DNA]</scope>
    <source>
        <strain evidence="2 3">DSM 15475</strain>
    </source>
</reference>
<dbReference type="SUPFAM" id="SSF54593">
    <property type="entry name" value="Glyoxalase/Bleomycin resistance protein/Dihydroxybiphenyl dioxygenase"/>
    <property type="match status" value="1"/>
</dbReference>
<dbReference type="Pfam" id="PF00903">
    <property type="entry name" value="Glyoxalase"/>
    <property type="match status" value="1"/>
</dbReference>